<reference evidence="2 3" key="1">
    <citation type="submission" date="2021-06" db="EMBL/GenBank/DDBJ databases">
        <authorList>
            <person name="Palmer J.M."/>
        </authorList>
    </citation>
    <scope>NUCLEOTIDE SEQUENCE [LARGE SCALE GENOMIC DNA]</scope>
    <source>
        <strain evidence="2 3">AS_MEX2019</strain>
        <tissue evidence="2">Muscle</tissue>
    </source>
</reference>
<protein>
    <submittedName>
        <fullName evidence="2">Uncharacterized protein</fullName>
    </submittedName>
</protein>
<feature type="compositionally biased region" description="Basic residues" evidence="1">
    <location>
        <begin position="1"/>
        <end position="10"/>
    </location>
</feature>
<evidence type="ECO:0000313" key="2">
    <source>
        <dbReference type="EMBL" id="MEQ2315389.1"/>
    </source>
</evidence>
<comment type="caution">
    <text evidence="2">The sequence shown here is derived from an EMBL/GenBank/DDBJ whole genome shotgun (WGS) entry which is preliminary data.</text>
</comment>
<proteinExistence type="predicted"/>
<name>A0ABV1AA07_9TELE</name>
<organism evidence="2 3">
    <name type="scientific">Ameca splendens</name>
    <dbReference type="NCBI Taxonomy" id="208324"/>
    <lineage>
        <taxon>Eukaryota</taxon>
        <taxon>Metazoa</taxon>
        <taxon>Chordata</taxon>
        <taxon>Craniata</taxon>
        <taxon>Vertebrata</taxon>
        <taxon>Euteleostomi</taxon>
        <taxon>Actinopterygii</taxon>
        <taxon>Neopterygii</taxon>
        <taxon>Teleostei</taxon>
        <taxon>Neoteleostei</taxon>
        <taxon>Acanthomorphata</taxon>
        <taxon>Ovalentaria</taxon>
        <taxon>Atherinomorphae</taxon>
        <taxon>Cyprinodontiformes</taxon>
        <taxon>Goodeidae</taxon>
        <taxon>Ameca</taxon>
    </lineage>
</organism>
<keyword evidence="3" id="KW-1185">Reference proteome</keyword>
<accession>A0ABV1AA07</accession>
<dbReference type="Proteomes" id="UP001469553">
    <property type="component" value="Unassembled WGS sequence"/>
</dbReference>
<evidence type="ECO:0000256" key="1">
    <source>
        <dbReference type="SAM" id="MobiDB-lite"/>
    </source>
</evidence>
<sequence length="71" mass="7688">MNPATSRHHTNTPERYISQSSSSSTSATGGSGGGGGVYLNAYEVSFPLEENVERPPAYHLNHEQQMIEGEH</sequence>
<feature type="region of interest" description="Disordered" evidence="1">
    <location>
        <begin position="1"/>
        <end position="39"/>
    </location>
</feature>
<gene>
    <name evidence="2" type="ORF">AMECASPLE_021748</name>
</gene>
<evidence type="ECO:0000313" key="3">
    <source>
        <dbReference type="Proteomes" id="UP001469553"/>
    </source>
</evidence>
<dbReference type="EMBL" id="JAHRIP010086532">
    <property type="protein sequence ID" value="MEQ2315389.1"/>
    <property type="molecule type" value="Genomic_DNA"/>
</dbReference>